<dbReference type="InterPro" id="IPR015813">
    <property type="entry name" value="Pyrv/PenolPyrv_kinase-like_dom"/>
</dbReference>
<evidence type="ECO:0000259" key="4">
    <source>
        <dbReference type="Pfam" id="PF03328"/>
    </source>
</evidence>
<dbReference type="EMBL" id="BMCS01000001">
    <property type="protein sequence ID" value="GGF12535.1"/>
    <property type="molecule type" value="Genomic_DNA"/>
</dbReference>
<dbReference type="Proteomes" id="UP000632454">
    <property type="component" value="Unassembled WGS sequence"/>
</dbReference>
<comment type="caution">
    <text evidence="5">The sequence shown here is derived from an EMBL/GenBank/DDBJ whole genome shotgun (WGS) entry which is preliminary data.</text>
</comment>
<organism evidence="5 6">
    <name type="scientific">Williamsia phyllosphaerae</name>
    <dbReference type="NCBI Taxonomy" id="885042"/>
    <lineage>
        <taxon>Bacteria</taxon>
        <taxon>Bacillati</taxon>
        <taxon>Actinomycetota</taxon>
        <taxon>Actinomycetes</taxon>
        <taxon>Mycobacteriales</taxon>
        <taxon>Nocardiaceae</taxon>
        <taxon>Williamsia</taxon>
    </lineage>
</organism>
<dbReference type="InterPro" id="IPR011206">
    <property type="entry name" value="Citrate_lyase_beta/mcl1/mcl2"/>
</dbReference>
<gene>
    <name evidence="5" type="ORF">GCM10007298_05560</name>
</gene>
<reference evidence="6" key="1">
    <citation type="journal article" date="2019" name="Int. J. Syst. Evol. Microbiol.">
        <title>The Global Catalogue of Microorganisms (GCM) 10K type strain sequencing project: providing services to taxonomists for standard genome sequencing and annotation.</title>
        <authorList>
            <consortium name="The Broad Institute Genomics Platform"/>
            <consortium name="The Broad Institute Genome Sequencing Center for Infectious Disease"/>
            <person name="Wu L."/>
            <person name="Ma J."/>
        </authorList>
    </citation>
    <scope>NUCLEOTIDE SEQUENCE [LARGE SCALE GENOMIC DNA]</scope>
    <source>
        <strain evidence="6">CCM 7855</strain>
    </source>
</reference>
<accession>A0ABQ1U8A4</accession>
<evidence type="ECO:0000256" key="2">
    <source>
        <dbReference type="ARBA" id="ARBA00022723"/>
    </source>
</evidence>
<dbReference type="Pfam" id="PF03328">
    <property type="entry name" value="HpcH_HpaI"/>
    <property type="match status" value="1"/>
</dbReference>
<comment type="cofactor">
    <cofactor evidence="1">
        <name>Mg(2+)</name>
        <dbReference type="ChEBI" id="CHEBI:18420"/>
    </cofactor>
</comment>
<evidence type="ECO:0000256" key="3">
    <source>
        <dbReference type="ARBA" id="ARBA00022842"/>
    </source>
</evidence>
<keyword evidence="3" id="KW-0460">Magnesium</keyword>
<sequence length="284" mass="29500">MTSNRRLPQGGIPTTWLFTPGTDPDHFDAAERAGAGVAILDLEDAVAPGDKDRARSLVVDKLTALRDSATAVRYAVRMNAVGSVAGLRDLLAVAEHRLTPAYVVVPKVESAATVDLVADTLHDAGVVTDLVAMIESARAVTEITAILREGRTPPAAVMFGAADMAGDLGAEPGTAVVLQARNSILQAAAAFGVPVIDTPFFDIHDAGGLADSVGDAVRSGFAAKAAIHPRQIVAIADGFTPSGEEIRWADEVVGVAERGVGTVNGQMIDEAIARRARRILARAN</sequence>
<dbReference type="SUPFAM" id="SSF51621">
    <property type="entry name" value="Phosphoenolpyruvate/pyruvate domain"/>
    <property type="match status" value="1"/>
</dbReference>
<dbReference type="RefSeq" id="WP_188486708.1">
    <property type="nucleotide sequence ID" value="NZ_BMCS01000001.1"/>
</dbReference>
<dbReference type="InterPro" id="IPR005000">
    <property type="entry name" value="Aldolase/citrate-lyase_domain"/>
</dbReference>
<dbReference type="Gene3D" id="3.20.20.60">
    <property type="entry name" value="Phosphoenolpyruvate-binding domains"/>
    <property type="match status" value="1"/>
</dbReference>
<proteinExistence type="predicted"/>
<dbReference type="InterPro" id="IPR040442">
    <property type="entry name" value="Pyrv_kinase-like_dom_sf"/>
</dbReference>
<evidence type="ECO:0000256" key="1">
    <source>
        <dbReference type="ARBA" id="ARBA00001946"/>
    </source>
</evidence>
<protein>
    <submittedName>
        <fullName evidence="5">Citrate lyase subunit beta</fullName>
    </submittedName>
</protein>
<feature type="domain" description="HpcH/HpaI aldolase/citrate lyase" evidence="4">
    <location>
        <begin position="16"/>
        <end position="229"/>
    </location>
</feature>
<dbReference type="PIRSF" id="PIRSF015582">
    <property type="entry name" value="Cit_lyase_B"/>
    <property type="match status" value="1"/>
</dbReference>
<name>A0ABQ1U8A4_9NOCA</name>
<dbReference type="PANTHER" id="PTHR32308:SF0">
    <property type="entry name" value="HPCH_HPAI ALDOLASE_CITRATE LYASE DOMAIN-CONTAINING PROTEIN"/>
    <property type="match status" value="1"/>
</dbReference>
<keyword evidence="5" id="KW-0456">Lyase</keyword>
<dbReference type="GO" id="GO:0016829">
    <property type="term" value="F:lyase activity"/>
    <property type="evidence" value="ECO:0007669"/>
    <property type="project" value="UniProtKB-KW"/>
</dbReference>
<evidence type="ECO:0000313" key="5">
    <source>
        <dbReference type="EMBL" id="GGF12535.1"/>
    </source>
</evidence>
<keyword evidence="6" id="KW-1185">Reference proteome</keyword>
<keyword evidence="2" id="KW-0479">Metal-binding</keyword>
<dbReference type="PANTHER" id="PTHR32308">
    <property type="entry name" value="LYASE BETA SUBUNIT, PUTATIVE (AFU_ORTHOLOGUE AFUA_4G13030)-RELATED"/>
    <property type="match status" value="1"/>
</dbReference>
<evidence type="ECO:0000313" key="6">
    <source>
        <dbReference type="Proteomes" id="UP000632454"/>
    </source>
</evidence>